<organism evidence="1 2">
    <name type="scientific">Batrachochytrium salamandrivorans</name>
    <dbReference type="NCBI Taxonomy" id="1357716"/>
    <lineage>
        <taxon>Eukaryota</taxon>
        <taxon>Fungi</taxon>
        <taxon>Fungi incertae sedis</taxon>
        <taxon>Chytridiomycota</taxon>
        <taxon>Chytridiomycota incertae sedis</taxon>
        <taxon>Chytridiomycetes</taxon>
        <taxon>Rhizophydiales</taxon>
        <taxon>Rhizophydiales incertae sedis</taxon>
        <taxon>Batrachochytrium</taxon>
    </lineage>
</organism>
<dbReference type="EMBL" id="JAFCIX010000575">
    <property type="protein sequence ID" value="KAH6586240.1"/>
    <property type="molecule type" value="Genomic_DNA"/>
</dbReference>
<name>A0ABQ8ETX0_9FUNG</name>
<evidence type="ECO:0000313" key="2">
    <source>
        <dbReference type="Proteomes" id="UP001648503"/>
    </source>
</evidence>
<evidence type="ECO:0000313" key="1">
    <source>
        <dbReference type="EMBL" id="KAH6586240.1"/>
    </source>
</evidence>
<keyword evidence="2" id="KW-1185">Reference proteome</keyword>
<protein>
    <recommendedName>
        <fullName evidence="3">PH domain-containing protein</fullName>
    </recommendedName>
</protein>
<gene>
    <name evidence="1" type="ORF">BASA50_000704</name>
</gene>
<accession>A0ABQ8ETX0</accession>
<comment type="caution">
    <text evidence="1">The sequence shown here is derived from an EMBL/GenBank/DDBJ whole genome shotgun (WGS) entry which is preliminary data.</text>
</comment>
<evidence type="ECO:0008006" key="3">
    <source>
        <dbReference type="Google" id="ProtNLM"/>
    </source>
</evidence>
<dbReference type="Proteomes" id="UP001648503">
    <property type="component" value="Unassembled WGS sequence"/>
</dbReference>
<reference evidence="1 2" key="1">
    <citation type="submission" date="2021-02" db="EMBL/GenBank/DDBJ databases">
        <title>Variation within the Batrachochytrium salamandrivorans European outbreak.</title>
        <authorList>
            <person name="Kelly M."/>
            <person name="Pasmans F."/>
            <person name="Shea T.P."/>
            <person name="Munoz J.F."/>
            <person name="Carranza S."/>
            <person name="Cuomo C.A."/>
            <person name="Martel A."/>
        </authorList>
    </citation>
    <scope>NUCLEOTIDE SEQUENCE [LARGE SCALE GENOMIC DNA]</scope>
    <source>
        <strain evidence="1 2">AMFP18/2</strain>
    </source>
</reference>
<proteinExistence type="predicted"/>
<sequence length="615" mass="68597">MYQIQPSELAYQAPTLYTKKKTSLPRRPEKCLPSLLKQVSAITIQAAPDDPQCWSGLGRVSSSLNSAISTGPFIHECRNRIVSTSTHISISELPHLEDSHQYPLPSDSNATPFKVCLAMCLQLNATNQYNHTVGSNRFETTDMAGSSFSSVNTRVCDMNLQQQPHSHTSDLLTMQKPDMDKTPTNQKAPTLQSQLRLNSPRTPDLSIQHIVPSTALDSIATDANVPNKMRYSREAKHEDLTFSGTIISVTAYLGSSPFTRWFQTPTREIRCGMWTRKIPIHLEIRSSLISEHVLLPNGQYGDLIYSMPTCSAAYALLPTKHGKFRFLLKNTADSDDPPRVFEVVSRTELNLWFIQLRSARNETNSNMQAEMHSIEQNPNTSIKSQITDKAFTVHGHDCSGVFHDRSNELCEPSTEISHIQSICPHNGKTVASTNYESSPKHQSDNIIPELSSGVDETRQITYANIQNRHDLPSPSSDSLIKVQPINTVSKKILIDAESHTSTSAYSQERTSLNLETPTDTPFVNTTTTRNPPTNSCSNQPVFQIERCDTYSIADIRAAFLPNLRNTQLQVRSIWYEADAAARDSLQGLQHLDLLQSRAYGLQIELQRLAVSVSGC</sequence>